<gene>
    <name evidence="1" type="ORF">C0Q70_04218</name>
</gene>
<evidence type="ECO:0000313" key="1">
    <source>
        <dbReference type="EMBL" id="PVD37223.1"/>
    </source>
</evidence>
<sequence>MLMWISQNLLTTLSKHYQNETLAPRLQKKGGRKNSTRSLSTHDVQEVVNFIRIYAEDNDICLSGRVPGFEKEDIRLLSSAIPKSGKYEMYKGLAEHEVSGLGSNNVLPTFTRPLPFH</sequence>
<dbReference type="Proteomes" id="UP000245119">
    <property type="component" value="Linkage Group LG2"/>
</dbReference>
<proteinExistence type="predicted"/>
<comment type="caution">
    <text evidence="1">The sequence shown here is derived from an EMBL/GenBank/DDBJ whole genome shotgun (WGS) entry which is preliminary data.</text>
</comment>
<dbReference type="AlphaFoldDB" id="A0A2T7PUX2"/>
<reference evidence="1 2" key="1">
    <citation type="submission" date="2018-04" db="EMBL/GenBank/DDBJ databases">
        <title>The genome of golden apple snail Pomacea canaliculata provides insight into stress tolerance and invasive adaptation.</title>
        <authorList>
            <person name="Liu C."/>
            <person name="Liu B."/>
            <person name="Ren Y."/>
            <person name="Zhang Y."/>
            <person name="Wang H."/>
            <person name="Li S."/>
            <person name="Jiang F."/>
            <person name="Yin L."/>
            <person name="Zhang G."/>
            <person name="Qian W."/>
            <person name="Fan W."/>
        </authorList>
    </citation>
    <scope>NUCLEOTIDE SEQUENCE [LARGE SCALE GENOMIC DNA]</scope>
    <source>
        <strain evidence="1">SZHN2017</strain>
        <tissue evidence="1">Muscle</tissue>
    </source>
</reference>
<organism evidence="1 2">
    <name type="scientific">Pomacea canaliculata</name>
    <name type="common">Golden apple snail</name>
    <dbReference type="NCBI Taxonomy" id="400727"/>
    <lineage>
        <taxon>Eukaryota</taxon>
        <taxon>Metazoa</taxon>
        <taxon>Spiralia</taxon>
        <taxon>Lophotrochozoa</taxon>
        <taxon>Mollusca</taxon>
        <taxon>Gastropoda</taxon>
        <taxon>Caenogastropoda</taxon>
        <taxon>Architaenioglossa</taxon>
        <taxon>Ampullarioidea</taxon>
        <taxon>Ampullariidae</taxon>
        <taxon>Pomacea</taxon>
    </lineage>
</organism>
<dbReference type="EMBL" id="PZQS01000002">
    <property type="protein sequence ID" value="PVD37223.1"/>
    <property type="molecule type" value="Genomic_DNA"/>
</dbReference>
<name>A0A2T7PUX2_POMCA</name>
<accession>A0A2T7PUX2</accession>
<dbReference type="STRING" id="400727.A0A2T7PUX2"/>
<keyword evidence="2" id="KW-1185">Reference proteome</keyword>
<evidence type="ECO:0000313" key="2">
    <source>
        <dbReference type="Proteomes" id="UP000245119"/>
    </source>
</evidence>
<protein>
    <submittedName>
        <fullName evidence="1">Uncharacterized protein</fullName>
    </submittedName>
</protein>